<dbReference type="AlphaFoldDB" id="A0A8T0SRV2"/>
<protein>
    <submittedName>
        <fullName evidence="1">Uncharacterized protein</fullName>
    </submittedName>
</protein>
<keyword evidence="2" id="KW-1185">Reference proteome</keyword>
<accession>A0A8T0SRV2</accession>
<sequence>MHEISMVPVCPSSRVFVLRSVFPSSLSHTLGSQSLPLPRHVRSERQAPVASQGRPGQRTRMITAHAMAAGREGTGRTAASSRARGLDWPTGRAASFLVQARAMSQPDSPFLGGN</sequence>
<proteinExistence type="predicted"/>
<comment type="caution">
    <text evidence="1">The sequence shown here is derived from an EMBL/GenBank/DDBJ whole genome shotgun (WGS) entry which is preliminary data.</text>
</comment>
<name>A0A8T0SRV2_PANVG</name>
<reference evidence="1" key="1">
    <citation type="submission" date="2020-05" db="EMBL/GenBank/DDBJ databases">
        <title>WGS assembly of Panicum virgatum.</title>
        <authorList>
            <person name="Lovell J.T."/>
            <person name="Jenkins J."/>
            <person name="Shu S."/>
            <person name="Juenger T.E."/>
            <person name="Schmutz J."/>
        </authorList>
    </citation>
    <scope>NUCLEOTIDE SEQUENCE</scope>
    <source>
        <strain evidence="1">AP13</strain>
    </source>
</reference>
<organism evidence="1 2">
    <name type="scientific">Panicum virgatum</name>
    <name type="common">Blackwell switchgrass</name>
    <dbReference type="NCBI Taxonomy" id="38727"/>
    <lineage>
        <taxon>Eukaryota</taxon>
        <taxon>Viridiplantae</taxon>
        <taxon>Streptophyta</taxon>
        <taxon>Embryophyta</taxon>
        <taxon>Tracheophyta</taxon>
        <taxon>Spermatophyta</taxon>
        <taxon>Magnoliopsida</taxon>
        <taxon>Liliopsida</taxon>
        <taxon>Poales</taxon>
        <taxon>Poaceae</taxon>
        <taxon>PACMAD clade</taxon>
        <taxon>Panicoideae</taxon>
        <taxon>Panicodae</taxon>
        <taxon>Paniceae</taxon>
        <taxon>Panicinae</taxon>
        <taxon>Panicum</taxon>
        <taxon>Panicum sect. Hiantes</taxon>
    </lineage>
</organism>
<gene>
    <name evidence="1" type="ORF">PVAP13_5KG669607</name>
</gene>
<dbReference type="Proteomes" id="UP000823388">
    <property type="component" value="Chromosome 5K"/>
</dbReference>
<dbReference type="EMBL" id="CM029045">
    <property type="protein sequence ID" value="KAG2602282.1"/>
    <property type="molecule type" value="Genomic_DNA"/>
</dbReference>
<feature type="non-terminal residue" evidence="1">
    <location>
        <position position="114"/>
    </location>
</feature>
<evidence type="ECO:0000313" key="2">
    <source>
        <dbReference type="Proteomes" id="UP000823388"/>
    </source>
</evidence>
<evidence type="ECO:0000313" key="1">
    <source>
        <dbReference type="EMBL" id="KAG2602282.1"/>
    </source>
</evidence>